<organism evidence="1 2">
    <name type="scientific">Plasmopara halstedii</name>
    <name type="common">Downy mildew of sunflower</name>
    <dbReference type="NCBI Taxonomy" id="4781"/>
    <lineage>
        <taxon>Eukaryota</taxon>
        <taxon>Sar</taxon>
        <taxon>Stramenopiles</taxon>
        <taxon>Oomycota</taxon>
        <taxon>Peronosporomycetes</taxon>
        <taxon>Peronosporales</taxon>
        <taxon>Peronosporaceae</taxon>
        <taxon>Plasmopara</taxon>
    </lineage>
</organism>
<dbReference type="EMBL" id="CCYD01000291">
    <property type="protein sequence ID" value="CEG37831.1"/>
    <property type="molecule type" value="Genomic_DNA"/>
</dbReference>
<keyword evidence="2" id="KW-1185">Reference proteome</keyword>
<accession>A0A0P1AAT7</accession>
<protein>
    <submittedName>
        <fullName evidence="1">Uncharacterized protein</fullName>
    </submittedName>
</protein>
<dbReference type="RefSeq" id="XP_024574200.1">
    <property type="nucleotide sequence ID" value="XM_024723199.2"/>
</dbReference>
<evidence type="ECO:0000313" key="2">
    <source>
        <dbReference type="Proteomes" id="UP000054928"/>
    </source>
</evidence>
<sequence>MRCGYPGVDEATRQIYPACKPTRAIVLKQNAVALILLMKRKSEGFLDPIWLCKVRVNQVCQTAQTLKCSH</sequence>
<name>A0A0P1AAT7_PLAHL</name>
<reference evidence="2" key="1">
    <citation type="submission" date="2014-09" db="EMBL/GenBank/DDBJ databases">
        <authorList>
            <person name="Sharma Rahul"/>
            <person name="Thines Marco"/>
        </authorList>
    </citation>
    <scope>NUCLEOTIDE SEQUENCE [LARGE SCALE GENOMIC DNA]</scope>
</reference>
<dbReference type="GeneID" id="36410158"/>
<evidence type="ECO:0000313" key="1">
    <source>
        <dbReference type="EMBL" id="CEG37831.1"/>
    </source>
</evidence>
<dbReference type="Proteomes" id="UP000054928">
    <property type="component" value="Unassembled WGS sequence"/>
</dbReference>
<proteinExistence type="predicted"/>
<dbReference type="AlphaFoldDB" id="A0A0P1AAT7"/>